<gene>
    <name evidence="1" type="primary">jg24066</name>
    <name evidence="1" type="ORF">PAEG_LOCUS4279</name>
</gene>
<evidence type="ECO:0000313" key="2">
    <source>
        <dbReference type="Proteomes" id="UP000838756"/>
    </source>
</evidence>
<organism evidence="1 2">
    <name type="scientific">Pararge aegeria aegeria</name>
    <dbReference type="NCBI Taxonomy" id="348720"/>
    <lineage>
        <taxon>Eukaryota</taxon>
        <taxon>Metazoa</taxon>
        <taxon>Ecdysozoa</taxon>
        <taxon>Arthropoda</taxon>
        <taxon>Hexapoda</taxon>
        <taxon>Insecta</taxon>
        <taxon>Pterygota</taxon>
        <taxon>Neoptera</taxon>
        <taxon>Endopterygota</taxon>
        <taxon>Lepidoptera</taxon>
        <taxon>Glossata</taxon>
        <taxon>Ditrysia</taxon>
        <taxon>Papilionoidea</taxon>
        <taxon>Nymphalidae</taxon>
        <taxon>Satyrinae</taxon>
        <taxon>Satyrini</taxon>
        <taxon>Parargina</taxon>
        <taxon>Pararge</taxon>
    </lineage>
</organism>
<dbReference type="Proteomes" id="UP000838756">
    <property type="component" value="Unassembled WGS sequence"/>
</dbReference>
<comment type="caution">
    <text evidence="1">The sequence shown here is derived from an EMBL/GenBank/DDBJ whole genome shotgun (WGS) entry which is preliminary data.</text>
</comment>
<sequence length="234" mass="25933">MRGGSLDTRRCGDDMFTTPCELRDDLYDRTCNSLLYDLPTIGIVCAYHKADHTLAAIAWTTATGDPCLILRYFHEVVTSPLPEISPRVREDRRARGAECVQASATLRRNTSVVARRSKRADVCSACVYPSNRITIRPYKIQKLLIPATAAGDLPLKIKALTAAPGRSSKYRFTMFLHIFPMLWLLINIHCLERTDAAIFAPTLARGAAGGAEIRSREVIDQQPAAGQQIQLFGN</sequence>
<dbReference type="AlphaFoldDB" id="A0A8S4QLQ9"/>
<dbReference type="EMBL" id="CAKXAJ010014491">
    <property type="protein sequence ID" value="CAH2216221.1"/>
    <property type="molecule type" value="Genomic_DNA"/>
</dbReference>
<keyword evidence="2" id="KW-1185">Reference proteome</keyword>
<protein>
    <submittedName>
        <fullName evidence="1">Jg24066 protein</fullName>
    </submittedName>
</protein>
<reference evidence="1" key="1">
    <citation type="submission" date="2022-03" db="EMBL/GenBank/DDBJ databases">
        <authorList>
            <person name="Lindestad O."/>
        </authorList>
    </citation>
    <scope>NUCLEOTIDE SEQUENCE</scope>
</reference>
<proteinExistence type="predicted"/>
<accession>A0A8S4QLQ9</accession>
<name>A0A8S4QLQ9_9NEOP</name>
<evidence type="ECO:0000313" key="1">
    <source>
        <dbReference type="EMBL" id="CAH2216221.1"/>
    </source>
</evidence>